<accession>A0ABR8DQE2</accession>
<organism evidence="1 2">
    <name type="scientific">Nostoc flagelliforme FACHB-838</name>
    <dbReference type="NCBI Taxonomy" id="2692904"/>
    <lineage>
        <taxon>Bacteria</taxon>
        <taxon>Bacillati</taxon>
        <taxon>Cyanobacteriota</taxon>
        <taxon>Cyanophyceae</taxon>
        <taxon>Nostocales</taxon>
        <taxon>Nostocaceae</taxon>
        <taxon>Nostoc</taxon>
    </lineage>
</organism>
<gene>
    <name evidence="1" type="ORF">H6G97_16525</name>
</gene>
<dbReference type="EMBL" id="JACJSI010000029">
    <property type="protein sequence ID" value="MBD2531101.1"/>
    <property type="molecule type" value="Genomic_DNA"/>
</dbReference>
<comment type="caution">
    <text evidence="1">The sequence shown here is derived from an EMBL/GenBank/DDBJ whole genome shotgun (WGS) entry which is preliminary data.</text>
</comment>
<sequence length="475" mass="53016">MIEKLWLYPPLAIARLGTSTTPCDNFTWSADDLRPRGTGKTTIKPAQTLRVAADGTVTASVPTEISFKDAQGFKPVCPFFELHGQWRTETGLQEGAITPEVLAKFGLTTRDLQWKVEVANLKPFHYTLANSDRLVATVELTGDVTTKQVLGGISPTDGSPLATAANPVPLGSMQLTLPNDEFPEIRLRFTPAIGAVYGPTNLQQRLDALRQRISNSAWQNFQLPPERLILNPESVWCQFSLGDDPRTNPGGLFATEDDTGISLGLVDDVCDGIITCSVQGLKAIGRIVVGPPDYAPDRRPLTSLADGLSDRVSRQRVFELDYVADMNLTTAEVGDLLERVLETMEGMNLDFQNDRIRSENRNIALAQGLSENAAEAKAFPQIEQILGRPLPLTEFGRQRHRRFVSLEIFEDRLRENPELIAQWIREPMIGDRYYDRKMPALMRGSDRYPMHITRRQYDLLVAWANRLRRDAEAGS</sequence>
<protein>
    <submittedName>
        <fullName evidence="1">Uncharacterized protein</fullName>
    </submittedName>
</protein>
<reference evidence="1 2" key="1">
    <citation type="journal article" date="2020" name="ISME J.">
        <title>Comparative genomics reveals insights into cyanobacterial evolution and habitat adaptation.</title>
        <authorList>
            <person name="Chen M.Y."/>
            <person name="Teng W.K."/>
            <person name="Zhao L."/>
            <person name="Hu C.X."/>
            <person name="Zhou Y.K."/>
            <person name="Han B.P."/>
            <person name="Song L.R."/>
            <person name="Shu W.S."/>
        </authorList>
    </citation>
    <scope>NUCLEOTIDE SEQUENCE [LARGE SCALE GENOMIC DNA]</scope>
    <source>
        <strain evidence="1 2">FACHB-838</strain>
    </source>
</reference>
<dbReference type="Proteomes" id="UP000623440">
    <property type="component" value="Unassembled WGS sequence"/>
</dbReference>
<evidence type="ECO:0000313" key="2">
    <source>
        <dbReference type="Proteomes" id="UP000623440"/>
    </source>
</evidence>
<keyword evidence="2" id="KW-1185">Reference proteome</keyword>
<name>A0ABR8DQE2_9NOSO</name>
<evidence type="ECO:0000313" key="1">
    <source>
        <dbReference type="EMBL" id="MBD2531101.1"/>
    </source>
</evidence>
<dbReference type="RefSeq" id="WP_190941808.1">
    <property type="nucleotide sequence ID" value="NZ_JACJSI010000029.1"/>
</dbReference>
<proteinExistence type="predicted"/>